<protein>
    <submittedName>
        <fullName evidence="2">Uncharacterized protein</fullName>
    </submittedName>
</protein>
<name>A0A813FTQ2_POLGL</name>
<dbReference type="AlphaFoldDB" id="A0A813FTQ2"/>
<feature type="compositionally biased region" description="Basic and acidic residues" evidence="1">
    <location>
        <begin position="105"/>
        <end position="115"/>
    </location>
</feature>
<evidence type="ECO:0000313" key="3">
    <source>
        <dbReference type="Proteomes" id="UP000654075"/>
    </source>
</evidence>
<feature type="region of interest" description="Disordered" evidence="1">
    <location>
        <begin position="34"/>
        <end position="57"/>
    </location>
</feature>
<evidence type="ECO:0000313" key="2">
    <source>
        <dbReference type="EMBL" id="CAE8616127.1"/>
    </source>
</evidence>
<evidence type="ECO:0000256" key="1">
    <source>
        <dbReference type="SAM" id="MobiDB-lite"/>
    </source>
</evidence>
<feature type="non-terminal residue" evidence="2">
    <location>
        <position position="1"/>
    </location>
</feature>
<comment type="caution">
    <text evidence="2">The sequence shown here is derived from an EMBL/GenBank/DDBJ whole genome shotgun (WGS) entry which is preliminary data.</text>
</comment>
<accession>A0A813FTQ2</accession>
<dbReference type="OrthoDB" id="1305878at2759"/>
<reference evidence="2" key="1">
    <citation type="submission" date="2021-02" db="EMBL/GenBank/DDBJ databases">
        <authorList>
            <person name="Dougan E. K."/>
            <person name="Rhodes N."/>
            <person name="Thang M."/>
            <person name="Chan C."/>
        </authorList>
    </citation>
    <scope>NUCLEOTIDE SEQUENCE</scope>
</reference>
<keyword evidence="3" id="KW-1185">Reference proteome</keyword>
<dbReference type="Proteomes" id="UP000654075">
    <property type="component" value="Unassembled WGS sequence"/>
</dbReference>
<gene>
    <name evidence="2" type="ORF">PGLA1383_LOCUS33831</name>
</gene>
<dbReference type="EMBL" id="CAJNNV010025798">
    <property type="protein sequence ID" value="CAE8616127.1"/>
    <property type="molecule type" value="Genomic_DNA"/>
</dbReference>
<organism evidence="2 3">
    <name type="scientific">Polarella glacialis</name>
    <name type="common">Dinoflagellate</name>
    <dbReference type="NCBI Taxonomy" id="89957"/>
    <lineage>
        <taxon>Eukaryota</taxon>
        <taxon>Sar</taxon>
        <taxon>Alveolata</taxon>
        <taxon>Dinophyceae</taxon>
        <taxon>Suessiales</taxon>
        <taxon>Suessiaceae</taxon>
        <taxon>Polarella</taxon>
    </lineage>
</organism>
<proteinExistence type="predicted"/>
<sequence length="124" mass="14959">RHGIMRRAGELQAAHLEELRRELRSRVEEEVRRELDKDRGALEQERQQLRTEVEGQRKSLEEREEELRLRFESEWARMRLEFEQRSKNMARQDLEPLAQDIVDQTESKVEAETGKKKGRRCTLM</sequence>
<feature type="region of interest" description="Disordered" evidence="1">
    <location>
        <begin position="105"/>
        <end position="124"/>
    </location>
</feature>